<gene>
    <name evidence="4" type="ORF">BGZ80_010971</name>
</gene>
<evidence type="ECO:0000259" key="3">
    <source>
        <dbReference type="Pfam" id="PF13358"/>
    </source>
</evidence>
<dbReference type="AlphaFoldDB" id="A0A9P6MU88"/>
<sequence length="136" mass="14839">MAFREDIIDQQQALNLKENAVEQLNQRSKEKQKLENYRKKTIFIDEAGFNLHLIREYGWSPRGMPANVLRPTARGRNISVLGAISSCGIIGMSVLVAEPNQAPAAETRGGDEPGEAGGDGDAVVEVRRGRGRHGGN</sequence>
<accession>A0A9P6MU88</accession>
<evidence type="ECO:0000313" key="5">
    <source>
        <dbReference type="Proteomes" id="UP000703661"/>
    </source>
</evidence>
<comment type="caution">
    <text evidence="4">The sequence shown here is derived from an EMBL/GenBank/DDBJ whole genome shotgun (WGS) entry which is preliminary data.</text>
</comment>
<organism evidence="4 5">
    <name type="scientific">Entomortierella chlamydospora</name>
    <dbReference type="NCBI Taxonomy" id="101097"/>
    <lineage>
        <taxon>Eukaryota</taxon>
        <taxon>Fungi</taxon>
        <taxon>Fungi incertae sedis</taxon>
        <taxon>Mucoromycota</taxon>
        <taxon>Mortierellomycotina</taxon>
        <taxon>Mortierellomycetes</taxon>
        <taxon>Mortierellales</taxon>
        <taxon>Mortierellaceae</taxon>
        <taxon>Entomortierella</taxon>
    </lineage>
</organism>
<dbReference type="EMBL" id="JAAAID010000824">
    <property type="protein sequence ID" value="KAG0013607.1"/>
    <property type="molecule type" value="Genomic_DNA"/>
</dbReference>
<dbReference type="GO" id="GO:0003676">
    <property type="term" value="F:nucleic acid binding"/>
    <property type="evidence" value="ECO:0007669"/>
    <property type="project" value="InterPro"/>
</dbReference>
<dbReference type="Pfam" id="PF13358">
    <property type="entry name" value="DDE_3"/>
    <property type="match status" value="1"/>
</dbReference>
<evidence type="ECO:0000256" key="2">
    <source>
        <dbReference type="SAM" id="MobiDB-lite"/>
    </source>
</evidence>
<name>A0A9P6MU88_9FUNG</name>
<feature type="non-terminal residue" evidence="4">
    <location>
        <position position="136"/>
    </location>
</feature>
<evidence type="ECO:0000256" key="1">
    <source>
        <dbReference type="SAM" id="Coils"/>
    </source>
</evidence>
<dbReference type="InterPro" id="IPR036397">
    <property type="entry name" value="RNaseH_sf"/>
</dbReference>
<feature type="domain" description="Tc1-like transposase DDE" evidence="3">
    <location>
        <begin position="41"/>
        <end position="89"/>
    </location>
</feature>
<protein>
    <recommendedName>
        <fullName evidence="3">Tc1-like transposase DDE domain-containing protein</fullName>
    </recommendedName>
</protein>
<reference evidence="4" key="1">
    <citation type="journal article" date="2020" name="Fungal Divers.">
        <title>Resolving the Mortierellaceae phylogeny through synthesis of multi-gene phylogenetics and phylogenomics.</title>
        <authorList>
            <person name="Vandepol N."/>
            <person name="Liber J."/>
            <person name="Desiro A."/>
            <person name="Na H."/>
            <person name="Kennedy M."/>
            <person name="Barry K."/>
            <person name="Grigoriev I.V."/>
            <person name="Miller A.N."/>
            <person name="O'Donnell K."/>
            <person name="Stajich J.E."/>
            <person name="Bonito G."/>
        </authorList>
    </citation>
    <scope>NUCLEOTIDE SEQUENCE</scope>
    <source>
        <strain evidence="4">NRRL 2769</strain>
    </source>
</reference>
<keyword evidence="5" id="KW-1185">Reference proteome</keyword>
<proteinExistence type="predicted"/>
<feature type="coiled-coil region" evidence="1">
    <location>
        <begin position="7"/>
        <end position="40"/>
    </location>
</feature>
<dbReference type="Proteomes" id="UP000703661">
    <property type="component" value="Unassembled WGS sequence"/>
</dbReference>
<dbReference type="InterPro" id="IPR038717">
    <property type="entry name" value="Tc1-like_DDE_dom"/>
</dbReference>
<keyword evidence="1" id="KW-0175">Coiled coil</keyword>
<dbReference type="Gene3D" id="3.30.420.10">
    <property type="entry name" value="Ribonuclease H-like superfamily/Ribonuclease H"/>
    <property type="match status" value="1"/>
</dbReference>
<feature type="region of interest" description="Disordered" evidence="2">
    <location>
        <begin position="101"/>
        <end position="136"/>
    </location>
</feature>
<evidence type="ECO:0000313" key="4">
    <source>
        <dbReference type="EMBL" id="KAG0013607.1"/>
    </source>
</evidence>